<dbReference type="EMBL" id="CACRXK020008730">
    <property type="protein sequence ID" value="CAB4015484.1"/>
    <property type="molecule type" value="Genomic_DNA"/>
</dbReference>
<dbReference type="PANTHER" id="PTHR21472:SF28">
    <property type="entry name" value="EXTRACELLULAR ENDONUCLEASE SUBUNIT A DOMAIN-CONTAINING PROTEIN"/>
    <property type="match status" value="1"/>
</dbReference>
<keyword evidence="2" id="KW-0255">Endonuclease</keyword>
<evidence type="ECO:0000259" key="1">
    <source>
        <dbReference type="SMART" id="SM00892"/>
    </source>
</evidence>
<dbReference type="Proteomes" id="UP001152795">
    <property type="component" value="Unassembled WGS sequence"/>
</dbReference>
<keyword evidence="2" id="KW-0540">Nuclease</keyword>
<dbReference type="GO" id="GO:0004519">
    <property type="term" value="F:endonuclease activity"/>
    <property type="evidence" value="ECO:0007669"/>
    <property type="project" value="UniProtKB-KW"/>
</dbReference>
<name>A0A7D9IX89_PARCT</name>
<dbReference type="InterPro" id="IPR039015">
    <property type="entry name" value="ENDOD1"/>
</dbReference>
<dbReference type="InterPro" id="IPR044925">
    <property type="entry name" value="His-Me_finger_sf"/>
</dbReference>
<evidence type="ECO:0000313" key="2">
    <source>
        <dbReference type="EMBL" id="CAB4015484.1"/>
    </source>
</evidence>
<comment type="caution">
    <text evidence="2">The sequence shown here is derived from an EMBL/GenBank/DDBJ whole genome shotgun (WGS) entry which is preliminary data.</text>
</comment>
<organism evidence="2 3">
    <name type="scientific">Paramuricea clavata</name>
    <name type="common">Red gorgonian</name>
    <name type="synonym">Violescent sea-whip</name>
    <dbReference type="NCBI Taxonomy" id="317549"/>
    <lineage>
        <taxon>Eukaryota</taxon>
        <taxon>Metazoa</taxon>
        <taxon>Cnidaria</taxon>
        <taxon>Anthozoa</taxon>
        <taxon>Octocorallia</taxon>
        <taxon>Malacalcyonacea</taxon>
        <taxon>Plexauridae</taxon>
        <taxon>Paramuricea</taxon>
    </lineage>
</organism>
<sequence length="364" mass="40911">MTSGINYFMLWVNLYLIHFSTIQAQCTGNGFMNSCACNFINACKYDASTNTFDAFSGSARHLERFIPNVRSYAMPTSQVTQICEPGNFGIIYDCENRIPLAATAILTADQYESTAKPRPGNKFKPSALILHNFQQNDNDYRMPLQRIPCYETSGNRYYFEKRWYEAITKKTIAPFSACPVSGKPVKSPIHRGHLIAAQYGRGSSERPIQTFVFTNAVPQFATLNSGRWNKFENTLIEWARSNCRRAPLHVIVGSIPSTYPGNERRFICQPGFSNFMGGSFKFGGEYRANVPAFLWTAVCCHSVALSTSFTRSTTFFAPNIPIKPGLVNSIEVSRLFSAVRAHHIDLFPGMPSCNDDANYIPIFY</sequence>
<dbReference type="Gene3D" id="3.40.570.10">
    <property type="entry name" value="Extracellular Endonuclease, subunit A"/>
    <property type="match status" value="1"/>
</dbReference>
<dbReference type="AlphaFoldDB" id="A0A7D9IX89"/>
<dbReference type="PANTHER" id="PTHR21472">
    <property type="entry name" value="ENDONUCLEASE DOMAIN-CONTAINING 1 PROTEIN ENDOD1"/>
    <property type="match status" value="1"/>
</dbReference>
<dbReference type="GO" id="GO:0016787">
    <property type="term" value="F:hydrolase activity"/>
    <property type="evidence" value="ECO:0007669"/>
    <property type="project" value="InterPro"/>
</dbReference>
<protein>
    <submittedName>
        <fullName evidence="2">Endonuclease domain-containing 1 -like</fullName>
    </submittedName>
</protein>
<dbReference type="GO" id="GO:0003676">
    <property type="term" value="F:nucleic acid binding"/>
    <property type="evidence" value="ECO:0007669"/>
    <property type="project" value="InterPro"/>
</dbReference>
<keyword evidence="3" id="KW-1185">Reference proteome</keyword>
<dbReference type="SMART" id="SM00892">
    <property type="entry name" value="Endonuclease_NS"/>
    <property type="match status" value="1"/>
</dbReference>
<keyword evidence="2" id="KW-0378">Hydrolase</keyword>
<dbReference type="InterPro" id="IPR001604">
    <property type="entry name" value="Endo_G_ENPP1-like_dom"/>
</dbReference>
<proteinExistence type="predicted"/>
<gene>
    <name evidence="2" type="ORF">PACLA_8A070942</name>
</gene>
<dbReference type="OrthoDB" id="5946466at2759"/>
<evidence type="ECO:0000313" key="3">
    <source>
        <dbReference type="Proteomes" id="UP001152795"/>
    </source>
</evidence>
<accession>A0A7D9IX89</accession>
<dbReference type="GO" id="GO:0046872">
    <property type="term" value="F:metal ion binding"/>
    <property type="evidence" value="ECO:0007669"/>
    <property type="project" value="InterPro"/>
</dbReference>
<dbReference type="InterPro" id="IPR044929">
    <property type="entry name" value="DNA/RNA_non-sp_Endonuclease_sf"/>
</dbReference>
<reference evidence="2" key="1">
    <citation type="submission" date="2020-04" db="EMBL/GenBank/DDBJ databases">
        <authorList>
            <person name="Alioto T."/>
            <person name="Alioto T."/>
            <person name="Gomez Garrido J."/>
        </authorList>
    </citation>
    <scope>NUCLEOTIDE SEQUENCE</scope>
    <source>
        <strain evidence="2">A484AB</strain>
    </source>
</reference>
<dbReference type="SUPFAM" id="SSF54060">
    <property type="entry name" value="His-Me finger endonucleases"/>
    <property type="match status" value="1"/>
</dbReference>
<dbReference type="Pfam" id="PF01223">
    <property type="entry name" value="Endonuclease_NS"/>
    <property type="match status" value="1"/>
</dbReference>
<feature type="domain" description="DNA/RNA non-specific endonuclease/pyrophosphatase/phosphodiesterase" evidence="1">
    <location>
        <begin position="84"/>
        <end position="353"/>
    </location>
</feature>